<organism evidence="11 12">
    <name type="scientific">Homarus americanus</name>
    <name type="common">American lobster</name>
    <dbReference type="NCBI Taxonomy" id="6706"/>
    <lineage>
        <taxon>Eukaryota</taxon>
        <taxon>Metazoa</taxon>
        <taxon>Ecdysozoa</taxon>
        <taxon>Arthropoda</taxon>
        <taxon>Crustacea</taxon>
        <taxon>Multicrustacea</taxon>
        <taxon>Malacostraca</taxon>
        <taxon>Eumalacostraca</taxon>
        <taxon>Eucarida</taxon>
        <taxon>Decapoda</taxon>
        <taxon>Pleocyemata</taxon>
        <taxon>Astacidea</taxon>
        <taxon>Nephropoidea</taxon>
        <taxon>Nephropidae</taxon>
        <taxon>Homarus</taxon>
    </lineage>
</organism>
<dbReference type="Pfam" id="PF00060">
    <property type="entry name" value="Lig_chan"/>
    <property type="match status" value="1"/>
</dbReference>
<dbReference type="Gene3D" id="1.10.287.70">
    <property type="match status" value="1"/>
</dbReference>
<dbReference type="PANTHER" id="PTHR42643">
    <property type="entry name" value="IONOTROPIC RECEPTOR 20A-RELATED"/>
    <property type="match status" value="1"/>
</dbReference>
<dbReference type="AlphaFoldDB" id="A0A8J5TJT8"/>
<keyword evidence="6 9" id="KW-0472">Membrane</keyword>
<reference evidence="11" key="1">
    <citation type="journal article" date="2021" name="Sci. Adv.">
        <title>The American lobster genome reveals insights on longevity, neural, and immune adaptations.</title>
        <authorList>
            <person name="Polinski J.M."/>
            <person name="Zimin A.V."/>
            <person name="Clark K.F."/>
            <person name="Kohn A.B."/>
            <person name="Sadowski N."/>
            <person name="Timp W."/>
            <person name="Ptitsyn A."/>
            <person name="Khanna P."/>
            <person name="Romanova D.Y."/>
            <person name="Williams P."/>
            <person name="Greenwood S.J."/>
            <person name="Moroz L.L."/>
            <person name="Walt D.R."/>
            <person name="Bodnar A.G."/>
        </authorList>
    </citation>
    <scope>NUCLEOTIDE SEQUENCE</scope>
    <source>
        <strain evidence="11">GMGI-L3</strain>
    </source>
</reference>
<dbReference type="InterPro" id="IPR052192">
    <property type="entry name" value="Insect_Ionotropic_Sensory_Rcpt"/>
</dbReference>
<accession>A0A8J5TJT8</accession>
<keyword evidence="12" id="KW-1185">Reference proteome</keyword>
<gene>
    <name evidence="11" type="primary">Ir93a-L19</name>
    <name evidence="11" type="ORF">Hamer_G009853</name>
</gene>
<evidence type="ECO:0000256" key="9">
    <source>
        <dbReference type="SAM" id="Phobius"/>
    </source>
</evidence>
<feature type="transmembrane region" description="Helical" evidence="9">
    <location>
        <begin position="366"/>
        <end position="385"/>
    </location>
</feature>
<evidence type="ECO:0000313" key="12">
    <source>
        <dbReference type="Proteomes" id="UP000747542"/>
    </source>
</evidence>
<keyword evidence="7 11" id="KW-0675">Receptor</keyword>
<evidence type="ECO:0000313" key="11">
    <source>
        <dbReference type="EMBL" id="KAG7175830.1"/>
    </source>
</evidence>
<proteinExistence type="inferred from homology"/>
<feature type="transmembrane region" description="Helical" evidence="9">
    <location>
        <begin position="13"/>
        <end position="35"/>
    </location>
</feature>
<evidence type="ECO:0000256" key="3">
    <source>
        <dbReference type="ARBA" id="ARBA00022475"/>
    </source>
</evidence>
<comment type="subcellular location">
    <subcellularLocation>
        <location evidence="1">Cell membrane</location>
        <topology evidence="1">Multi-pass membrane protein</topology>
    </subcellularLocation>
</comment>
<dbReference type="SUPFAM" id="SSF53850">
    <property type="entry name" value="Periplasmic binding protein-like II"/>
    <property type="match status" value="1"/>
</dbReference>
<evidence type="ECO:0000256" key="8">
    <source>
        <dbReference type="ARBA" id="ARBA00023180"/>
    </source>
</evidence>
<keyword evidence="8" id="KW-0325">Glycoprotein</keyword>
<dbReference type="EMBL" id="JAHLQT010004633">
    <property type="protein sequence ID" value="KAG7175830.1"/>
    <property type="molecule type" value="Genomic_DNA"/>
</dbReference>
<dbReference type="PANTHER" id="PTHR42643:SF30">
    <property type="entry name" value="IONOTROPIC RECEPTOR 40A-RELATED"/>
    <property type="match status" value="1"/>
</dbReference>
<dbReference type="InterPro" id="IPR001320">
    <property type="entry name" value="Iontro_rcpt_C"/>
</dbReference>
<evidence type="ECO:0000256" key="7">
    <source>
        <dbReference type="ARBA" id="ARBA00023170"/>
    </source>
</evidence>
<evidence type="ECO:0000259" key="10">
    <source>
        <dbReference type="Pfam" id="PF00060"/>
    </source>
</evidence>
<sequence>MTLPRRGSMNLDFLIVVMDVVALGAALNLPLTFLGSQESLGGAVRGVLEASSPNSCTVMVVTQHVDHLSTLLQEVREAGHPLALFRVEGGVNTTHSDLPHLVSSARKVRQKSWCVTVVVVSDDPAFLASFAQKSRSGRLLVWESRLMLVTRLLSLPQVNTLLQRHWTFSMMNTMLINLNKDSARWEVYTHQPYTPTGSRVLLLAYWTPESGLIRARNASLFPEKFTNFHGAHVPVTALILPPFWKVIGRAPDGSIEYSGRDCLMMKSVARALNFTIVLLRSSNIDEVMARLEDGRAMIFAFRVMLIPQVLARVDHTYFIDRATFTFSMLKPTIISRWQNLYYPLQMELVYASGNQRVRATLKTRSSVLEIVGMLLGQGLLVTLFRDNSTRMLVVVWLVFAFIICTAYRGTLTAFLTVPKYPHRPETIEELATTGVGVRFTQNATRFLKYFEESKLSAYKSVSSRVEIVDSVMAGLQEVSENKIAFFHERYNTELYITQYFTDPDGISQFYVARQNVIPNYAAYMTPHDAPYKHSLDYWLLRIIEVSLTRLQ</sequence>
<comment type="caution">
    <text evidence="11">The sequence shown here is derived from an EMBL/GenBank/DDBJ whole genome shotgun (WGS) entry which is preliminary data.</text>
</comment>
<feature type="transmembrane region" description="Helical" evidence="9">
    <location>
        <begin position="391"/>
        <end position="417"/>
    </location>
</feature>
<dbReference type="Proteomes" id="UP000747542">
    <property type="component" value="Unassembled WGS sequence"/>
</dbReference>
<evidence type="ECO:0000256" key="6">
    <source>
        <dbReference type="ARBA" id="ARBA00023136"/>
    </source>
</evidence>
<comment type="similarity">
    <text evidence="2">Belongs to the glutamate-gated ion channel (TC 1.A.10.1) family.</text>
</comment>
<dbReference type="GO" id="GO:0015276">
    <property type="term" value="F:ligand-gated monoatomic ion channel activity"/>
    <property type="evidence" value="ECO:0007669"/>
    <property type="project" value="InterPro"/>
</dbReference>
<evidence type="ECO:0000256" key="1">
    <source>
        <dbReference type="ARBA" id="ARBA00004651"/>
    </source>
</evidence>
<dbReference type="GO" id="GO:0005886">
    <property type="term" value="C:plasma membrane"/>
    <property type="evidence" value="ECO:0007669"/>
    <property type="project" value="UniProtKB-SubCell"/>
</dbReference>
<feature type="domain" description="Ionotropic glutamate receptor C-terminal" evidence="10">
    <location>
        <begin position="357"/>
        <end position="432"/>
    </location>
</feature>
<evidence type="ECO:0000256" key="4">
    <source>
        <dbReference type="ARBA" id="ARBA00022692"/>
    </source>
</evidence>
<keyword evidence="5 9" id="KW-1133">Transmembrane helix</keyword>
<name>A0A8J5TJT8_HOMAM</name>
<evidence type="ECO:0000256" key="5">
    <source>
        <dbReference type="ARBA" id="ARBA00022989"/>
    </source>
</evidence>
<dbReference type="GO" id="GO:0050906">
    <property type="term" value="P:detection of stimulus involved in sensory perception"/>
    <property type="evidence" value="ECO:0007669"/>
    <property type="project" value="UniProtKB-ARBA"/>
</dbReference>
<keyword evidence="3" id="KW-1003">Cell membrane</keyword>
<protein>
    <submittedName>
        <fullName evidence="11">Ionotropic receptor 93a-like 19</fullName>
    </submittedName>
</protein>
<evidence type="ECO:0000256" key="2">
    <source>
        <dbReference type="ARBA" id="ARBA00008685"/>
    </source>
</evidence>
<keyword evidence="4 9" id="KW-0812">Transmembrane</keyword>